<dbReference type="Pfam" id="PF09637">
    <property type="entry name" value="Med18"/>
    <property type="match status" value="1"/>
</dbReference>
<dbReference type="InterPro" id="IPR019095">
    <property type="entry name" value="Mediator_Med18"/>
</dbReference>
<keyword evidence="6 8" id="KW-0539">Nucleus</keyword>
<dbReference type="OrthoDB" id="5348092at2759"/>
<keyword evidence="5 8" id="KW-0804">Transcription</keyword>
<evidence type="ECO:0000256" key="6">
    <source>
        <dbReference type="ARBA" id="ARBA00023242"/>
    </source>
</evidence>
<dbReference type="GO" id="GO:0003712">
    <property type="term" value="F:transcription coregulator activity"/>
    <property type="evidence" value="ECO:0007669"/>
    <property type="project" value="InterPro"/>
</dbReference>
<dbReference type="Proteomes" id="UP000054567">
    <property type="component" value="Unassembled WGS sequence"/>
</dbReference>
<comment type="function">
    <text evidence="8">Component of the Mediator complex, a coactivator involved in the regulated transcription of nearly all RNA polymerase II-dependent genes. Mediator functions as a bridge to convey information from gene-specific regulatory proteins to the basal RNA polymerase II transcription machinery. Mediator is recruited to promoters by direct interactions with regulatory proteins and serves as a scaffold for the assembly of a functional preinitiation complex with RNA polymerase II and the general transcription factors.</text>
</comment>
<evidence type="ECO:0000256" key="7">
    <source>
        <dbReference type="ARBA" id="ARBA00032012"/>
    </source>
</evidence>
<evidence type="ECO:0000256" key="5">
    <source>
        <dbReference type="ARBA" id="ARBA00023163"/>
    </source>
</evidence>
<comment type="similarity">
    <text evidence="2 8">Belongs to the Mediator complex subunit 18 family.</text>
</comment>
<reference evidence="10" key="3">
    <citation type="journal article" date="2010" name="Genome Res.">
        <title>Population genomic sequencing of Coccidioides fungi reveals recent hybridization and transposon control.</title>
        <authorList>
            <person name="Neafsey D.E."/>
            <person name="Barker B.M."/>
            <person name="Sharpton T.J."/>
            <person name="Stajich J.E."/>
            <person name="Park D.J."/>
            <person name="Whiston E."/>
            <person name="Hung C.-Y."/>
            <person name="McMahan C."/>
            <person name="White J."/>
            <person name="Sykes S."/>
            <person name="Heiman D."/>
            <person name="Young S."/>
            <person name="Zeng Q."/>
            <person name="Abouelleil A."/>
            <person name="Aftuck L."/>
            <person name="Bessette D."/>
            <person name="Brown A."/>
            <person name="FitzGerald M."/>
            <person name="Lui A."/>
            <person name="Macdonald J.P."/>
            <person name="Priest M."/>
            <person name="Orbach M.J."/>
            <person name="Galgiani J.N."/>
            <person name="Kirkland T.N."/>
            <person name="Cole G.T."/>
            <person name="Birren B.W."/>
            <person name="Henn M.R."/>
            <person name="Taylor J.W."/>
            <person name="Rounsley S.D."/>
        </authorList>
    </citation>
    <scope>NUCLEOTIDE SEQUENCE [LARGE SCALE GENOMIC DNA]</scope>
    <source>
        <strain evidence="10">RMSCC 3488</strain>
    </source>
</reference>
<dbReference type="VEuPathDB" id="FungiDB:CPAG_09672"/>
<dbReference type="Gene3D" id="2.40.320.10">
    <property type="entry name" value="Hypothetical Protein Pfu-838710-001"/>
    <property type="match status" value="1"/>
</dbReference>
<keyword evidence="4 8" id="KW-0805">Transcription regulation</keyword>
<evidence type="ECO:0000256" key="1">
    <source>
        <dbReference type="ARBA" id="ARBA00004123"/>
    </source>
</evidence>
<gene>
    <name evidence="8" type="primary">MED18</name>
    <name evidence="9" type="ORF">CPAG_09672</name>
</gene>
<dbReference type="GO" id="GO:0006357">
    <property type="term" value="P:regulation of transcription by RNA polymerase II"/>
    <property type="evidence" value="ECO:0007669"/>
    <property type="project" value="InterPro"/>
</dbReference>
<protein>
    <recommendedName>
        <fullName evidence="3 8">Mediator of RNA polymerase II transcription subunit 18</fullName>
    </recommendedName>
    <alternativeName>
        <fullName evidence="7 8">Mediator complex subunit 18</fullName>
    </alternativeName>
</protein>
<reference evidence="10" key="2">
    <citation type="journal article" date="2009" name="Genome Res.">
        <title>Comparative genomic analyses of the human fungal pathogens Coccidioides and their relatives.</title>
        <authorList>
            <person name="Sharpton T.J."/>
            <person name="Stajich J.E."/>
            <person name="Rounsley S.D."/>
            <person name="Gardner M.J."/>
            <person name="Wortman J.R."/>
            <person name="Jordar V.S."/>
            <person name="Maiti R."/>
            <person name="Kodira C.D."/>
            <person name="Neafsey D.E."/>
            <person name="Zeng Q."/>
            <person name="Hung C.-Y."/>
            <person name="McMahan C."/>
            <person name="Muszewska A."/>
            <person name="Grynberg M."/>
            <person name="Mandel M.A."/>
            <person name="Kellner E.M."/>
            <person name="Barker B.M."/>
            <person name="Galgiani J.N."/>
            <person name="Orbach M.J."/>
            <person name="Kirkland T.N."/>
            <person name="Cole G.T."/>
            <person name="Henn M.R."/>
            <person name="Birren B.W."/>
            <person name="Taylor J.W."/>
        </authorList>
    </citation>
    <scope>NUCLEOTIDE SEQUENCE [LARGE SCALE GENOMIC DNA]</scope>
    <source>
        <strain evidence="10">RMSCC 3488</strain>
    </source>
</reference>
<keyword evidence="8" id="KW-0010">Activator</keyword>
<reference evidence="9 10" key="1">
    <citation type="submission" date="2007-06" db="EMBL/GenBank/DDBJ databases">
        <title>The Genome Sequence of Coccidioides posadasii RMSCC_3488.</title>
        <authorList>
            <consortium name="Coccidioides Genome Resources Consortium"/>
            <consortium name="The Broad Institute Genome Sequencing Platform"/>
            <person name="Henn M.R."/>
            <person name="Sykes S."/>
            <person name="Young S."/>
            <person name="Jaffe D."/>
            <person name="Berlin A."/>
            <person name="Alvarez P."/>
            <person name="Butler J."/>
            <person name="Gnerre S."/>
            <person name="Grabherr M."/>
            <person name="Mauceli E."/>
            <person name="Brockman W."/>
            <person name="Kodira C."/>
            <person name="Alvarado L."/>
            <person name="Zeng Q."/>
            <person name="Crawford M."/>
            <person name="Antoine C."/>
            <person name="Devon K."/>
            <person name="Galgiani J."/>
            <person name="Orsborn K."/>
            <person name="Lewis M.L."/>
            <person name="Nusbaum C."/>
            <person name="Galagan J."/>
            <person name="Birren B."/>
        </authorList>
    </citation>
    <scope>NUCLEOTIDE SEQUENCE [LARGE SCALE GENOMIC DNA]</scope>
    <source>
        <strain evidence="9 10">RMSCC 3488</strain>
    </source>
</reference>
<dbReference type="GO" id="GO:0006369">
    <property type="term" value="P:termination of RNA polymerase II transcription"/>
    <property type="evidence" value="ECO:0007669"/>
    <property type="project" value="TreeGrafter"/>
</dbReference>
<evidence type="ECO:0000313" key="9">
    <source>
        <dbReference type="EMBL" id="KMM73383.1"/>
    </source>
</evidence>
<evidence type="ECO:0000313" key="10">
    <source>
        <dbReference type="Proteomes" id="UP000054567"/>
    </source>
</evidence>
<dbReference type="PANTHER" id="PTHR13321:SF2">
    <property type="entry name" value="MEDIATOR OF RNA POLYMERASE II TRANSCRIPTION SUBUNIT 18"/>
    <property type="match status" value="1"/>
</dbReference>
<evidence type="ECO:0000256" key="2">
    <source>
        <dbReference type="ARBA" id="ARBA00009814"/>
    </source>
</evidence>
<dbReference type="GO" id="GO:0016592">
    <property type="term" value="C:mediator complex"/>
    <property type="evidence" value="ECO:0007669"/>
    <property type="project" value="InterPro"/>
</dbReference>
<dbReference type="GO" id="GO:0070847">
    <property type="term" value="C:core mediator complex"/>
    <property type="evidence" value="ECO:0007669"/>
    <property type="project" value="TreeGrafter"/>
</dbReference>
<comment type="subcellular location">
    <subcellularLocation>
        <location evidence="1 8">Nucleus</location>
    </subcellularLocation>
</comment>
<dbReference type="AlphaFoldDB" id="A0A0J6FSN8"/>
<sequence>MHEHSLFASVPAAQHHDLLQQLAGVTAMQPNRIYERRLVFKPYRKPGYLKPRPGGSQDVQAPEVQRLNKMLNGGLYHVQVVGEVKLTDFGTHPSIVDATMGGTDFGNQHQNEYDISNQSWRIEFKDIPDAGTGSAVTSRLISTSRVPYGDIVPVMKAWGYDYVSEYVLEGDMFILDDTVILLHRILNFPAKHHLQGLPAFYLPPLQEMVPLDSTGGYLLQASITVQDSGNPDLMKATTQRLLGLKEHLKSAVRLESADRLSLDTRVK</sequence>
<evidence type="ECO:0000256" key="4">
    <source>
        <dbReference type="ARBA" id="ARBA00023015"/>
    </source>
</evidence>
<organism evidence="9 10">
    <name type="scientific">Coccidioides posadasii RMSCC 3488</name>
    <dbReference type="NCBI Taxonomy" id="454284"/>
    <lineage>
        <taxon>Eukaryota</taxon>
        <taxon>Fungi</taxon>
        <taxon>Dikarya</taxon>
        <taxon>Ascomycota</taxon>
        <taxon>Pezizomycotina</taxon>
        <taxon>Eurotiomycetes</taxon>
        <taxon>Eurotiomycetidae</taxon>
        <taxon>Onygenales</taxon>
        <taxon>Onygenaceae</taxon>
        <taxon>Coccidioides</taxon>
    </lineage>
</organism>
<accession>A0A0J6FSN8</accession>
<evidence type="ECO:0000256" key="8">
    <source>
        <dbReference type="RuleBase" id="RU364150"/>
    </source>
</evidence>
<dbReference type="PANTHER" id="PTHR13321">
    <property type="entry name" value="MEDIATOR OF RNA POLYMERASE II TRANSCRIPTION, SUBUNIT 18"/>
    <property type="match status" value="1"/>
</dbReference>
<evidence type="ECO:0000256" key="3">
    <source>
        <dbReference type="ARBA" id="ARBA00019612"/>
    </source>
</evidence>
<proteinExistence type="inferred from homology"/>
<comment type="subunit">
    <text evidence="8">Component of the Mediator complex.</text>
</comment>
<dbReference type="EMBL" id="DS268114">
    <property type="protein sequence ID" value="KMM73383.1"/>
    <property type="molecule type" value="Genomic_DNA"/>
</dbReference>
<name>A0A0J6FSN8_COCPO</name>